<gene>
    <name evidence="2" type="ORF">TI39_contig611g00002</name>
</gene>
<feature type="region of interest" description="Disordered" evidence="1">
    <location>
        <begin position="44"/>
        <end position="73"/>
    </location>
</feature>
<feature type="region of interest" description="Disordered" evidence="1">
    <location>
        <begin position="1"/>
        <end position="29"/>
    </location>
</feature>
<dbReference type="AlphaFoldDB" id="A0A0F4GGX4"/>
<sequence>MPQAQTIAQAKASFKARGRPSLTDKQQKQLQRACELEQRAERIKEQEKKRAAAAVKKKAGGQDGKERQKAFLGTQMRRDKFGYKSSQFHLGAFLRTGGKQDERQTGSLVVQDEVVKDEDLFEDDGLDDEMMLSALEAVPTLDTNGQSGKNIVVQETVKHSKMLPPPPIPRLPTTHKPPRPAQSPNAEEDLSSFWEDLDSSTQIARDLDDSSTDFDNDVASSLNTSFGSGSFDLTAEELDKLDPPPVPAVSVAKTRTLPAPSVSMLPPPLPAKRTPIPASHMPPPKKPHSIPAKETKRQNASKCPFLPAESLYCSPDLGFTLSQLENFVEDDLQLTQAVPG</sequence>
<organism evidence="2 3">
    <name type="scientific">Zymoseptoria brevis</name>
    <dbReference type="NCBI Taxonomy" id="1047168"/>
    <lineage>
        <taxon>Eukaryota</taxon>
        <taxon>Fungi</taxon>
        <taxon>Dikarya</taxon>
        <taxon>Ascomycota</taxon>
        <taxon>Pezizomycotina</taxon>
        <taxon>Dothideomycetes</taxon>
        <taxon>Dothideomycetidae</taxon>
        <taxon>Mycosphaerellales</taxon>
        <taxon>Mycosphaerellaceae</taxon>
        <taxon>Zymoseptoria</taxon>
    </lineage>
</organism>
<evidence type="ECO:0000313" key="3">
    <source>
        <dbReference type="Proteomes" id="UP000033647"/>
    </source>
</evidence>
<feature type="compositionally biased region" description="Acidic residues" evidence="1">
    <location>
        <begin position="186"/>
        <end position="197"/>
    </location>
</feature>
<proteinExistence type="predicted"/>
<protein>
    <submittedName>
        <fullName evidence="2">Uncharacterized protein</fullName>
    </submittedName>
</protein>
<feature type="region of interest" description="Disordered" evidence="1">
    <location>
        <begin position="258"/>
        <end position="300"/>
    </location>
</feature>
<dbReference type="EMBL" id="LAFY01000603">
    <property type="protein sequence ID" value="KJX96621.1"/>
    <property type="molecule type" value="Genomic_DNA"/>
</dbReference>
<dbReference type="OrthoDB" id="3942661at2759"/>
<evidence type="ECO:0000313" key="2">
    <source>
        <dbReference type="EMBL" id="KJX96621.1"/>
    </source>
</evidence>
<accession>A0A0F4GGX4</accession>
<evidence type="ECO:0000256" key="1">
    <source>
        <dbReference type="SAM" id="MobiDB-lite"/>
    </source>
</evidence>
<dbReference type="Proteomes" id="UP000033647">
    <property type="component" value="Unassembled WGS sequence"/>
</dbReference>
<reference evidence="2 3" key="1">
    <citation type="submission" date="2015-03" db="EMBL/GenBank/DDBJ databases">
        <title>RNA-seq based gene annotation and comparative genomics of four Zymoseptoria species reveal species-specific pathogenicity related genes and transposable element activity.</title>
        <authorList>
            <person name="Grandaubert J."/>
            <person name="Bhattacharyya A."/>
            <person name="Stukenbrock E.H."/>
        </authorList>
    </citation>
    <scope>NUCLEOTIDE SEQUENCE [LARGE SCALE GENOMIC DNA]</scope>
    <source>
        <strain evidence="2 3">Zb18110</strain>
    </source>
</reference>
<name>A0A0F4GGX4_9PEZI</name>
<comment type="caution">
    <text evidence="2">The sequence shown here is derived from an EMBL/GenBank/DDBJ whole genome shotgun (WGS) entry which is preliminary data.</text>
</comment>
<feature type="region of interest" description="Disordered" evidence="1">
    <location>
        <begin position="138"/>
        <end position="197"/>
    </location>
</feature>
<keyword evidence="3" id="KW-1185">Reference proteome</keyword>